<keyword evidence="1" id="KW-0472">Membrane</keyword>
<sequence length="116" mass="12219">MTRHLQSGLSLVEALIAIVILSIGLLGATKMQLNLHVASQVARERVEAMAYARNKIELLRDAGSCSAGTEGPTTPYQGSTAYTLTVTCSSSTLPVVTVAWTDSRGGSNNVVLQTNL</sequence>
<dbReference type="PROSITE" id="PS00409">
    <property type="entry name" value="PROKAR_NTER_METHYL"/>
    <property type="match status" value="1"/>
</dbReference>
<name>A0ABV7TS97_9NEIS</name>
<organism evidence="2 3">
    <name type="scientific">Vogesella amnigena</name>
    <dbReference type="NCBI Taxonomy" id="1507449"/>
    <lineage>
        <taxon>Bacteria</taxon>
        <taxon>Pseudomonadati</taxon>
        <taxon>Pseudomonadota</taxon>
        <taxon>Betaproteobacteria</taxon>
        <taxon>Neisseriales</taxon>
        <taxon>Chromobacteriaceae</taxon>
        <taxon>Vogesella</taxon>
    </lineage>
</organism>
<comment type="caution">
    <text evidence="2">The sequence shown here is derived from an EMBL/GenBank/DDBJ whole genome shotgun (WGS) entry which is preliminary data.</text>
</comment>
<evidence type="ECO:0000313" key="3">
    <source>
        <dbReference type="Proteomes" id="UP001595636"/>
    </source>
</evidence>
<keyword evidence="1" id="KW-0812">Transmembrane</keyword>
<keyword evidence="1" id="KW-1133">Transmembrane helix</keyword>
<dbReference type="EMBL" id="JBHRYH010000012">
    <property type="protein sequence ID" value="MFC3625609.1"/>
    <property type="molecule type" value="Genomic_DNA"/>
</dbReference>
<evidence type="ECO:0000256" key="1">
    <source>
        <dbReference type="SAM" id="Phobius"/>
    </source>
</evidence>
<protein>
    <submittedName>
        <fullName evidence="2">Prepilin-type N-terminal cleavage/methylation domain-containing protein</fullName>
    </submittedName>
</protein>
<evidence type="ECO:0000313" key="2">
    <source>
        <dbReference type="EMBL" id="MFC3625609.1"/>
    </source>
</evidence>
<dbReference type="InterPro" id="IPR012902">
    <property type="entry name" value="N_methyl_site"/>
</dbReference>
<dbReference type="Pfam" id="PF07963">
    <property type="entry name" value="N_methyl"/>
    <property type="match status" value="1"/>
</dbReference>
<accession>A0ABV7TS97</accession>
<feature type="transmembrane region" description="Helical" evidence="1">
    <location>
        <begin position="6"/>
        <end position="26"/>
    </location>
</feature>
<dbReference type="Proteomes" id="UP001595636">
    <property type="component" value="Unassembled WGS sequence"/>
</dbReference>
<keyword evidence="3" id="KW-1185">Reference proteome</keyword>
<dbReference type="NCBIfam" id="TIGR02532">
    <property type="entry name" value="IV_pilin_GFxxxE"/>
    <property type="match status" value="1"/>
</dbReference>
<gene>
    <name evidence="2" type="ORF">ACFOKJ_05525</name>
</gene>
<reference evidence="3" key="1">
    <citation type="journal article" date="2019" name="Int. J. Syst. Evol. Microbiol.">
        <title>The Global Catalogue of Microorganisms (GCM) 10K type strain sequencing project: providing services to taxonomists for standard genome sequencing and annotation.</title>
        <authorList>
            <consortium name="The Broad Institute Genomics Platform"/>
            <consortium name="The Broad Institute Genome Sequencing Center for Infectious Disease"/>
            <person name="Wu L."/>
            <person name="Ma J."/>
        </authorList>
    </citation>
    <scope>NUCLEOTIDE SEQUENCE [LARGE SCALE GENOMIC DNA]</scope>
    <source>
        <strain evidence="3">KCTC 42195</strain>
    </source>
</reference>
<dbReference type="RefSeq" id="WP_390277295.1">
    <property type="nucleotide sequence ID" value="NZ_JBHRYH010000012.1"/>
</dbReference>
<proteinExistence type="predicted"/>